<accession>A0A8J7E2V8</accession>
<name>A0A8J7E2V8_9CYAN</name>
<keyword evidence="1" id="KW-1133">Transmembrane helix</keyword>
<feature type="transmembrane region" description="Helical" evidence="1">
    <location>
        <begin position="272"/>
        <end position="297"/>
    </location>
</feature>
<dbReference type="EMBL" id="JADEWZ010000031">
    <property type="protein sequence ID" value="MBE9117809.1"/>
    <property type="molecule type" value="Genomic_DNA"/>
</dbReference>
<feature type="transmembrane region" description="Helical" evidence="1">
    <location>
        <begin position="227"/>
        <end position="252"/>
    </location>
</feature>
<feature type="transmembrane region" description="Helical" evidence="1">
    <location>
        <begin position="337"/>
        <end position="360"/>
    </location>
</feature>
<evidence type="ECO:0000313" key="2">
    <source>
        <dbReference type="EMBL" id="MBE9117809.1"/>
    </source>
</evidence>
<feature type="transmembrane region" description="Helical" evidence="1">
    <location>
        <begin position="180"/>
        <end position="197"/>
    </location>
</feature>
<comment type="caution">
    <text evidence="2">The sequence shown here is derived from an EMBL/GenBank/DDBJ whole genome shotgun (WGS) entry which is preliminary data.</text>
</comment>
<protein>
    <submittedName>
        <fullName evidence="2">Uncharacterized protein</fullName>
    </submittedName>
</protein>
<organism evidence="2 3">
    <name type="scientific">Lusitaniella coriacea LEGE 07157</name>
    <dbReference type="NCBI Taxonomy" id="945747"/>
    <lineage>
        <taxon>Bacteria</taxon>
        <taxon>Bacillati</taxon>
        <taxon>Cyanobacteriota</taxon>
        <taxon>Cyanophyceae</taxon>
        <taxon>Spirulinales</taxon>
        <taxon>Lusitaniellaceae</taxon>
        <taxon>Lusitaniella</taxon>
    </lineage>
</organism>
<evidence type="ECO:0000313" key="3">
    <source>
        <dbReference type="Proteomes" id="UP000654482"/>
    </source>
</evidence>
<gene>
    <name evidence="2" type="ORF">IQ249_18070</name>
</gene>
<feature type="transmembrane region" description="Helical" evidence="1">
    <location>
        <begin position="101"/>
        <end position="120"/>
    </location>
</feature>
<evidence type="ECO:0000256" key="1">
    <source>
        <dbReference type="SAM" id="Phobius"/>
    </source>
</evidence>
<reference evidence="2" key="1">
    <citation type="submission" date="2020-10" db="EMBL/GenBank/DDBJ databases">
        <authorList>
            <person name="Castelo-Branco R."/>
            <person name="Eusebio N."/>
            <person name="Adriana R."/>
            <person name="Vieira A."/>
            <person name="Brugerolle De Fraissinette N."/>
            <person name="Rezende De Castro R."/>
            <person name="Schneider M.P."/>
            <person name="Vasconcelos V."/>
            <person name="Leao P.N."/>
        </authorList>
    </citation>
    <scope>NUCLEOTIDE SEQUENCE</scope>
    <source>
        <strain evidence="2">LEGE 07157</strain>
    </source>
</reference>
<keyword evidence="3" id="KW-1185">Reference proteome</keyword>
<proteinExistence type="predicted"/>
<feature type="transmembrane region" description="Helical" evidence="1">
    <location>
        <begin position="156"/>
        <end position="173"/>
    </location>
</feature>
<keyword evidence="1" id="KW-0472">Membrane</keyword>
<sequence length="428" mass="48833">MNFKDRKTLHQILTILVIASLIALFALRIYAIYKTVPIVTWDDFLHRKGALQGDYYSSFLGAIDDVIFPNPNLFDGHRSVGYHVWLVLGLKLSLSGNPEETWQLVNLILLGIQGAALFGLSRWATGQSVFAGFVTTLYLSSPIVFGMNRWIMTENFVFTATLIFSFLPALLLTRRFEVRWKEILAAIFVAWGIGIFATLREYALPSYFILSFCTVLALLWERRWVAAGFVFAILSGYNITMLYGWKILFRVISQKTTQVEYFHPMPEWIPHIILYAVGSALTILMVVGIGAILWRLFQLNQTSLKTRLTGLHIFWMGHLVLIPIYIAAILITDNRPVRAAIPLMMSLLTTILVGLRVVNLPQRWLNFPQTQAFFIGLIALSWVILSHQLFIAFDGGATYAHHATNLEYYNHPLRLRPLEDSNDMHVTY</sequence>
<feature type="transmembrane region" description="Helical" evidence="1">
    <location>
        <begin position="12"/>
        <end position="33"/>
    </location>
</feature>
<feature type="transmembrane region" description="Helical" evidence="1">
    <location>
        <begin position="372"/>
        <end position="393"/>
    </location>
</feature>
<dbReference type="AlphaFoldDB" id="A0A8J7E2V8"/>
<feature type="transmembrane region" description="Helical" evidence="1">
    <location>
        <begin position="129"/>
        <end position="150"/>
    </location>
</feature>
<feature type="transmembrane region" description="Helical" evidence="1">
    <location>
        <begin position="309"/>
        <end position="331"/>
    </location>
</feature>
<dbReference type="Proteomes" id="UP000654482">
    <property type="component" value="Unassembled WGS sequence"/>
</dbReference>
<keyword evidence="1" id="KW-0812">Transmembrane</keyword>
<feature type="transmembrane region" description="Helical" evidence="1">
    <location>
        <begin position="203"/>
        <end position="220"/>
    </location>
</feature>
<dbReference type="RefSeq" id="WP_194030896.1">
    <property type="nucleotide sequence ID" value="NZ_JADEWZ010000031.1"/>
</dbReference>